<gene>
    <name evidence="1" type="ORF">PHLCEN_2v7317</name>
</gene>
<protein>
    <submittedName>
        <fullName evidence="1">Uncharacterized protein</fullName>
    </submittedName>
</protein>
<sequence length="133" mass="14729">MPVVATVNAVPAPPARPLARVMVPDRVPIPPAPPAYQEIVVFPPAYTTLLNHSSIRNNAVASTSQIAGTRGIWAQTERERLVQEALENLRVNHECDHKRWKYRPGGGVCQTCSHRLPSYLFVSSMAPLSYRMS</sequence>
<dbReference type="OrthoDB" id="9977870at2759"/>
<comment type="caution">
    <text evidence="1">The sequence shown here is derived from an EMBL/GenBank/DDBJ whole genome shotgun (WGS) entry which is preliminary data.</text>
</comment>
<dbReference type="EMBL" id="MLYV02000733">
    <property type="protein sequence ID" value="PSR78570.1"/>
    <property type="molecule type" value="Genomic_DNA"/>
</dbReference>
<keyword evidence="2" id="KW-1185">Reference proteome</keyword>
<name>A0A2R6NWQ8_9APHY</name>
<evidence type="ECO:0000313" key="1">
    <source>
        <dbReference type="EMBL" id="PSR78570.1"/>
    </source>
</evidence>
<dbReference type="Proteomes" id="UP000186601">
    <property type="component" value="Unassembled WGS sequence"/>
</dbReference>
<proteinExistence type="predicted"/>
<reference evidence="1 2" key="1">
    <citation type="submission" date="2018-02" db="EMBL/GenBank/DDBJ databases">
        <title>Genome sequence of the basidiomycete white-rot fungus Phlebia centrifuga.</title>
        <authorList>
            <person name="Granchi Z."/>
            <person name="Peng M."/>
            <person name="de Vries R.P."/>
            <person name="Hilden K."/>
            <person name="Makela M.R."/>
            <person name="Grigoriev I."/>
            <person name="Riley R."/>
        </authorList>
    </citation>
    <scope>NUCLEOTIDE SEQUENCE [LARGE SCALE GENOMIC DNA]</scope>
    <source>
        <strain evidence="1 2">FBCC195</strain>
    </source>
</reference>
<accession>A0A2R6NWQ8</accession>
<dbReference type="AlphaFoldDB" id="A0A2R6NWQ8"/>
<organism evidence="1 2">
    <name type="scientific">Hermanssonia centrifuga</name>
    <dbReference type="NCBI Taxonomy" id="98765"/>
    <lineage>
        <taxon>Eukaryota</taxon>
        <taxon>Fungi</taxon>
        <taxon>Dikarya</taxon>
        <taxon>Basidiomycota</taxon>
        <taxon>Agaricomycotina</taxon>
        <taxon>Agaricomycetes</taxon>
        <taxon>Polyporales</taxon>
        <taxon>Meruliaceae</taxon>
        <taxon>Hermanssonia</taxon>
    </lineage>
</organism>
<evidence type="ECO:0000313" key="2">
    <source>
        <dbReference type="Proteomes" id="UP000186601"/>
    </source>
</evidence>
<dbReference type="STRING" id="98765.A0A2R6NWQ8"/>